<dbReference type="InterPro" id="IPR035965">
    <property type="entry name" value="PAS-like_dom_sf"/>
</dbReference>
<sequence>MSMQTSSRSSKSCWHSMLVTSRHFVVIKTPSSAGHPNPLDGAGARTVPESRTFVPVCCLPATVEQESAEPSSRQTHVPLGSTPPRLDFRCRKGKKAGRRVVEEHWYRRMFASSPVAQAVSDADGLFVDVNAAYCELVGLTSSELIGRSATVHTHPDDLPLHGSVEDLMAAGTAAEESVKVEVRFVRPNDEIRWVLLTLVPFTGPADAEWTLAAALDITERKEVEDGILLASRTDQLTGALNRRGWSDYAVSVVDDHSVDTVVAVLDLDHFKQFNDHFGHAAGDALLRDFASTARNCIGVDGLLARWGGEEFVIILRNCDRRDALRSLEALAAATMPSGVTFSAGYTLQRPNEGLRNTLDRADALMFQAKRAGRNRMITDAPH</sequence>
<dbReference type="Pfam" id="PF00989">
    <property type="entry name" value="PAS"/>
    <property type="match status" value="1"/>
</dbReference>
<dbReference type="InterPro" id="IPR000160">
    <property type="entry name" value="GGDEF_dom"/>
</dbReference>
<evidence type="ECO:0000313" key="6">
    <source>
        <dbReference type="Proteomes" id="UP001185899"/>
    </source>
</evidence>
<dbReference type="SMART" id="SM00091">
    <property type="entry name" value="PAS"/>
    <property type="match status" value="1"/>
</dbReference>
<dbReference type="RefSeq" id="WP_317547815.1">
    <property type="nucleotide sequence ID" value="NZ_JAWLKE010000003.1"/>
</dbReference>
<dbReference type="Gene3D" id="3.30.450.20">
    <property type="entry name" value="PAS domain"/>
    <property type="match status" value="1"/>
</dbReference>
<dbReference type="EC" id="2.7.7.65" evidence="5"/>
<keyword evidence="5" id="KW-0548">Nucleotidyltransferase</keyword>
<dbReference type="InterPro" id="IPR029787">
    <property type="entry name" value="Nucleotide_cyclase"/>
</dbReference>
<dbReference type="InterPro" id="IPR000014">
    <property type="entry name" value="PAS"/>
</dbReference>
<feature type="domain" description="GGDEF" evidence="4">
    <location>
        <begin position="258"/>
        <end position="381"/>
    </location>
</feature>
<feature type="region of interest" description="Disordered" evidence="1">
    <location>
        <begin position="64"/>
        <end position="86"/>
    </location>
</feature>
<dbReference type="Pfam" id="PF00990">
    <property type="entry name" value="GGDEF"/>
    <property type="match status" value="1"/>
</dbReference>
<dbReference type="SUPFAM" id="SSF55785">
    <property type="entry name" value="PYP-like sensor domain (PAS domain)"/>
    <property type="match status" value="1"/>
</dbReference>
<comment type="caution">
    <text evidence="5">The sequence shown here is derived from an EMBL/GenBank/DDBJ whole genome shotgun (WGS) entry which is preliminary data.</text>
</comment>
<dbReference type="SUPFAM" id="SSF55073">
    <property type="entry name" value="Nucleotide cyclase"/>
    <property type="match status" value="1"/>
</dbReference>
<dbReference type="PROSITE" id="PS50887">
    <property type="entry name" value="GGDEF"/>
    <property type="match status" value="1"/>
</dbReference>
<protein>
    <submittedName>
        <fullName evidence="5">Diguanylate cyclase</fullName>
        <ecNumber evidence="5">2.7.7.65</ecNumber>
    </submittedName>
</protein>
<dbReference type="Gene3D" id="3.30.70.270">
    <property type="match status" value="1"/>
</dbReference>
<dbReference type="PANTHER" id="PTHR45138:SF9">
    <property type="entry name" value="DIGUANYLATE CYCLASE DGCM-RELATED"/>
    <property type="match status" value="1"/>
</dbReference>
<keyword evidence="5" id="KW-0808">Transferase</keyword>
<dbReference type="CDD" id="cd00130">
    <property type="entry name" value="PAS"/>
    <property type="match status" value="1"/>
</dbReference>
<dbReference type="CDD" id="cd01949">
    <property type="entry name" value="GGDEF"/>
    <property type="match status" value="1"/>
</dbReference>
<accession>A0ABU4AVP1</accession>
<dbReference type="InterPro" id="IPR000700">
    <property type="entry name" value="PAS-assoc_C"/>
</dbReference>
<evidence type="ECO:0000259" key="4">
    <source>
        <dbReference type="PROSITE" id="PS50887"/>
    </source>
</evidence>
<proteinExistence type="predicted"/>
<evidence type="ECO:0000259" key="3">
    <source>
        <dbReference type="PROSITE" id="PS50113"/>
    </source>
</evidence>
<feature type="compositionally biased region" description="Polar residues" evidence="1">
    <location>
        <begin position="64"/>
        <end position="75"/>
    </location>
</feature>
<feature type="domain" description="PAS" evidence="2">
    <location>
        <begin position="102"/>
        <end position="157"/>
    </location>
</feature>
<name>A0ABU4AVP1_9NOCA</name>
<dbReference type="SMART" id="SM00267">
    <property type="entry name" value="GGDEF"/>
    <property type="match status" value="1"/>
</dbReference>
<dbReference type="Proteomes" id="UP001185899">
    <property type="component" value="Unassembled WGS sequence"/>
</dbReference>
<evidence type="ECO:0000313" key="5">
    <source>
        <dbReference type="EMBL" id="MDV6230298.1"/>
    </source>
</evidence>
<evidence type="ECO:0000259" key="2">
    <source>
        <dbReference type="PROSITE" id="PS50112"/>
    </source>
</evidence>
<feature type="domain" description="PAC" evidence="3">
    <location>
        <begin position="178"/>
        <end position="229"/>
    </location>
</feature>
<keyword evidence="6" id="KW-1185">Reference proteome</keyword>
<dbReference type="PROSITE" id="PS50112">
    <property type="entry name" value="PAS"/>
    <property type="match status" value="1"/>
</dbReference>
<dbReference type="EMBL" id="JAWLKE010000003">
    <property type="protein sequence ID" value="MDV6230298.1"/>
    <property type="molecule type" value="Genomic_DNA"/>
</dbReference>
<dbReference type="NCBIfam" id="TIGR00254">
    <property type="entry name" value="GGDEF"/>
    <property type="match status" value="1"/>
</dbReference>
<dbReference type="InterPro" id="IPR013767">
    <property type="entry name" value="PAS_fold"/>
</dbReference>
<dbReference type="PANTHER" id="PTHR45138">
    <property type="entry name" value="REGULATORY COMPONENTS OF SENSORY TRANSDUCTION SYSTEM"/>
    <property type="match status" value="1"/>
</dbReference>
<reference evidence="5 6" key="1">
    <citation type="submission" date="2023-10" db="EMBL/GenBank/DDBJ databases">
        <title>Development of a sustainable strategy for remediation of hydrocarbon-contaminated territories based on the waste exchange concept.</title>
        <authorList>
            <person name="Krivoruchko A."/>
        </authorList>
    </citation>
    <scope>NUCLEOTIDE SEQUENCE [LARGE SCALE GENOMIC DNA]</scope>
    <source>
        <strain evidence="5 6">IEGM 1322</strain>
    </source>
</reference>
<dbReference type="InterPro" id="IPR050469">
    <property type="entry name" value="Diguanylate_Cyclase"/>
</dbReference>
<evidence type="ECO:0000256" key="1">
    <source>
        <dbReference type="SAM" id="MobiDB-lite"/>
    </source>
</evidence>
<dbReference type="GO" id="GO:0052621">
    <property type="term" value="F:diguanylate cyclase activity"/>
    <property type="evidence" value="ECO:0007669"/>
    <property type="project" value="UniProtKB-EC"/>
</dbReference>
<organism evidence="5 6">
    <name type="scientific">Rhodococcus cercidiphylli</name>
    <dbReference type="NCBI Taxonomy" id="489916"/>
    <lineage>
        <taxon>Bacteria</taxon>
        <taxon>Bacillati</taxon>
        <taxon>Actinomycetota</taxon>
        <taxon>Actinomycetes</taxon>
        <taxon>Mycobacteriales</taxon>
        <taxon>Nocardiaceae</taxon>
        <taxon>Rhodococcus</taxon>
    </lineage>
</organism>
<dbReference type="PROSITE" id="PS50113">
    <property type="entry name" value="PAC"/>
    <property type="match status" value="1"/>
</dbReference>
<dbReference type="NCBIfam" id="TIGR00229">
    <property type="entry name" value="sensory_box"/>
    <property type="match status" value="1"/>
</dbReference>
<gene>
    <name evidence="5" type="ORF">R3P95_07040</name>
</gene>
<dbReference type="InterPro" id="IPR043128">
    <property type="entry name" value="Rev_trsase/Diguanyl_cyclase"/>
</dbReference>